<proteinExistence type="predicted"/>
<dbReference type="AlphaFoldDB" id="A0A938BT62"/>
<dbReference type="EMBL" id="VGIR01000030">
    <property type="protein sequence ID" value="MBM3331454.1"/>
    <property type="molecule type" value="Genomic_DNA"/>
</dbReference>
<dbReference type="Gene3D" id="3.40.630.30">
    <property type="match status" value="1"/>
</dbReference>
<dbReference type="Proteomes" id="UP000779900">
    <property type="component" value="Unassembled WGS sequence"/>
</dbReference>
<sequence length="324" mass="37960">MTRPGELRIGLFEPWMHNQVVDMISREYGVDWESQDRLTRAFYEHPYQRDSAIRIVALDDRKVVGFQSFFRWPYMLAGRMQNSYQSGNSIVHPDYRGQGIFRRLLTYMDVVRSTRSIDFVFGFPIEPSYGNLIRDGWSNTVDLNWLVLPLSPLSVLSRGTDLTRCTLGREREPTLCGPTWEGFILTQDPSFDSWRGGYMSRERRFFYHYAKGGRHARFDLKAKFRGRVKELVIGRPLTDCDDPAFVRGALDALVKKVRGERAFTILSIALNFKCREVGLLRILDQVGFMRIRKRIFFLVKDFTVGEALFNPELWKLYFDDIDTW</sequence>
<organism evidence="1 2">
    <name type="scientific">candidate division WOR-3 bacterium</name>
    <dbReference type="NCBI Taxonomy" id="2052148"/>
    <lineage>
        <taxon>Bacteria</taxon>
        <taxon>Bacteria division WOR-3</taxon>
    </lineage>
</organism>
<accession>A0A938BT62</accession>
<dbReference type="SUPFAM" id="SSF55729">
    <property type="entry name" value="Acyl-CoA N-acyltransferases (Nat)"/>
    <property type="match status" value="1"/>
</dbReference>
<evidence type="ECO:0000313" key="2">
    <source>
        <dbReference type="Proteomes" id="UP000779900"/>
    </source>
</evidence>
<comment type="caution">
    <text evidence="1">The sequence shown here is derived from an EMBL/GenBank/DDBJ whole genome shotgun (WGS) entry which is preliminary data.</text>
</comment>
<gene>
    <name evidence="1" type="ORF">FJY68_06325</name>
</gene>
<protein>
    <submittedName>
        <fullName evidence="1">GNAT family N-acetyltransferase</fullName>
    </submittedName>
</protein>
<dbReference type="Pfam" id="PF13527">
    <property type="entry name" value="Acetyltransf_9"/>
    <property type="match status" value="1"/>
</dbReference>
<dbReference type="InterPro" id="IPR016181">
    <property type="entry name" value="Acyl_CoA_acyltransferase"/>
</dbReference>
<dbReference type="CDD" id="cd04301">
    <property type="entry name" value="NAT_SF"/>
    <property type="match status" value="1"/>
</dbReference>
<name>A0A938BT62_UNCW3</name>
<evidence type="ECO:0000313" key="1">
    <source>
        <dbReference type="EMBL" id="MBM3331454.1"/>
    </source>
</evidence>
<reference evidence="1" key="1">
    <citation type="submission" date="2019-03" db="EMBL/GenBank/DDBJ databases">
        <title>Lake Tanganyika Metagenome-Assembled Genomes (MAGs).</title>
        <authorList>
            <person name="Tran P."/>
        </authorList>
    </citation>
    <scope>NUCLEOTIDE SEQUENCE</scope>
    <source>
        <strain evidence="1">K_DeepCast_150m_m2_040</strain>
    </source>
</reference>